<gene>
    <name evidence="1" type="ORF">AKJ59_00475</name>
</gene>
<accession>A0A133VQT1</accession>
<comment type="caution">
    <text evidence="1">The sequence shown here is derived from an EMBL/GenBank/DDBJ whole genome shotgun (WGS) entry which is preliminary data.</text>
</comment>
<dbReference type="AlphaFoldDB" id="A0A133VQT1"/>
<reference evidence="1 2" key="1">
    <citation type="journal article" date="2016" name="Sci. Rep.">
        <title>Metabolic traits of an uncultured archaeal lineage -MSBL1- from brine pools of the Red Sea.</title>
        <authorList>
            <person name="Mwirichia R."/>
            <person name="Alam I."/>
            <person name="Rashid M."/>
            <person name="Vinu M."/>
            <person name="Ba-Alawi W."/>
            <person name="Anthony Kamau A."/>
            <person name="Kamanda Ngugi D."/>
            <person name="Goker M."/>
            <person name="Klenk H.P."/>
            <person name="Bajic V."/>
            <person name="Stingl U."/>
        </authorList>
    </citation>
    <scope>NUCLEOTIDE SEQUENCE [LARGE SCALE GENOMIC DNA]</scope>
    <source>
        <strain evidence="1">SCGC-AAA385M02</strain>
    </source>
</reference>
<organism evidence="1 2">
    <name type="scientific">candidate division MSBL1 archaeon SCGC-AAA385M02</name>
    <dbReference type="NCBI Taxonomy" id="1698287"/>
    <lineage>
        <taxon>Archaea</taxon>
        <taxon>Methanobacteriati</taxon>
        <taxon>Methanobacteriota</taxon>
        <taxon>candidate division MSBL1</taxon>
    </lineage>
</organism>
<name>A0A133VQT1_9EURY</name>
<sequence length="93" mass="10883">MKEDKFMLLARKLYLDTPRWWSIEELKKYWIPRANELIELIIKNKFKPSCPVCGSNDTEVAWRPKNSFGWDANLVGVNCNSCGKGFFAHKEET</sequence>
<keyword evidence="2" id="KW-1185">Reference proteome</keyword>
<protein>
    <submittedName>
        <fullName evidence="1">Uncharacterized protein</fullName>
    </submittedName>
</protein>
<evidence type="ECO:0000313" key="1">
    <source>
        <dbReference type="EMBL" id="KXB08783.1"/>
    </source>
</evidence>
<dbReference type="Proteomes" id="UP000070248">
    <property type="component" value="Unassembled WGS sequence"/>
</dbReference>
<proteinExistence type="predicted"/>
<dbReference type="EMBL" id="LHYL01000005">
    <property type="protein sequence ID" value="KXB08783.1"/>
    <property type="molecule type" value="Genomic_DNA"/>
</dbReference>
<evidence type="ECO:0000313" key="2">
    <source>
        <dbReference type="Proteomes" id="UP000070248"/>
    </source>
</evidence>